<evidence type="ECO:0000313" key="1">
    <source>
        <dbReference type="EMBL" id="KAA8586494.1"/>
    </source>
</evidence>
<organism evidence="1 2">
    <name type="scientific">Etheostoma spectabile</name>
    <name type="common">orangethroat darter</name>
    <dbReference type="NCBI Taxonomy" id="54343"/>
    <lineage>
        <taxon>Eukaryota</taxon>
        <taxon>Metazoa</taxon>
        <taxon>Chordata</taxon>
        <taxon>Craniata</taxon>
        <taxon>Vertebrata</taxon>
        <taxon>Euteleostomi</taxon>
        <taxon>Actinopterygii</taxon>
        <taxon>Neopterygii</taxon>
        <taxon>Teleostei</taxon>
        <taxon>Neoteleostei</taxon>
        <taxon>Acanthomorphata</taxon>
        <taxon>Eupercaria</taxon>
        <taxon>Perciformes</taxon>
        <taxon>Percoidei</taxon>
        <taxon>Percidae</taxon>
        <taxon>Etheostomatinae</taxon>
        <taxon>Etheostoma</taxon>
    </lineage>
</organism>
<comment type="caution">
    <text evidence="1">The sequence shown here is derived from an EMBL/GenBank/DDBJ whole genome shotgun (WGS) entry which is preliminary data.</text>
</comment>
<reference evidence="1 2" key="1">
    <citation type="submission" date="2019-08" db="EMBL/GenBank/DDBJ databases">
        <title>A chromosome-level genome assembly, high-density linkage maps, and genome scans reveal the genomic architecture of hybrid incompatibilities underlying speciation via character displacement in darters (Percidae: Etheostominae).</title>
        <authorList>
            <person name="Moran R.L."/>
            <person name="Catchen J.M."/>
            <person name="Fuller R.C."/>
        </authorList>
    </citation>
    <scope>NUCLEOTIDE SEQUENCE [LARGE SCALE GENOMIC DNA]</scope>
    <source>
        <strain evidence="1">EspeVRDwgs_2016</strain>
        <tissue evidence="1">Muscle</tissue>
    </source>
</reference>
<name>A0A5J5CZE8_9PERO</name>
<keyword evidence="2" id="KW-1185">Reference proteome</keyword>
<accession>A0A5J5CZE8</accession>
<sequence length="235" mass="24552">MEEDASLPGVCSTEVRESGLPGSGGLQQVEAGVDVGSNPLRQHLRVLRGHRRQVQGASGRVCLPGPEARRHGESKCDPSIAQQVKAQMPVKPGMFLRGPEAQAVALEVVAVNFRVLGQGLDDSGVAQASLPQLLVSQQPAQQLLLGGVHLDGAAPHPQRAAVGHLHRNGEPESELSGANSQLHVLRRRVALPASALLSGLRQEMLGAPLQLAPPLPLLLLSAALTGGHRAASFLP</sequence>
<dbReference type="Proteomes" id="UP000327493">
    <property type="component" value="Chromosome 13"/>
</dbReference>
<evidence type="ECO:0000313" key="2">
    <source>
        <dbReference type="Proteomes" id="UP000327493"/>
    </source>
</evidence>
<dbReference type="AlphaFoldDB" id="A0A5J5CZE8"/>
<dbReference type="EMBL" id="VOFY01000013">
    <property type="protein sequence ID" value="KAA8586494.1"/>
    <property type="molecule type" value="Genomic_DNA"/>
</dbReference>
<proteinExistence type="predicted"/>
<protein>
    <submittedName>
        <fullName evidence="1">Uncharacterized protein</fullName>
    </submittedName>
</protein>
<gene>
    <name evidence="1" type="ORF">FQN60_000330</name>
</gene>